<feature type="compositionally biased region" description="Low complexity" evidence="1">
    <location>
        <begin position="173"/>
        <end position="197"/>
    </location>
</feature>
<feature type="compositionally biased region" description="Basic and acidic residues" evidence="1">
    <location>
        <begin position="214"/>
        <end position="225"/>
    </location>
</feature>
<dbReference type="EMBL" id="AMQN01000937">
    <property type="status" value="NOT_ANNOTATED_CDS"/>
    <property type="molecule type" value="Genomic_DNA"/>
</dbReference>
<keyword evidence="4" id="KW-1185">Reference proteome</keyword>
<evidence type="ECO:0000313" key="2">
    <source>
        <dbReference type="EMBL" id="ELU09989.1"/>
    </source>
</evidence>
<organism evidence="2">
    <name type="scientific">Capitella teleta</name>
    <name type="common">Polychaete worm</name>
    <dbReference type="NCBI Taxonomy" id="283909"/>
    <lineage>
        <taxon>Eukaryota</taxon>
        <taxon>Metazoa</taxon>
        <taxon>Spiralia</taxon>
        <taxon>Lophotrochozoa</taxon>
        <taxon>Annelida</taxon>
        <taxon>Polychaeta</taxon>
        <taxon>Sedentaria</taxon>
        <taxon>Scolecida</taxon>
        <taxon>Capitellidae</taxon>
        <taxon>Capitella</taxon>
    </lineage>
</organism>
<accession>R7UTZ1</accession>
<dbReference type="HOGENOM" id="CLU_1055873_0_0_1"/>
<proteinExistence type="predicted"/>
<name>R7UTZ1_CAPTE</name>
<feature type="region of interest" description="Disordered" evidence="1">
    <location>
        <begin position="70"/>
        <end position="227"/>
    </location>
</feature>
<feature type="compositionally biased region" description="Polar residues" evidence="1">
    <location>
        <begin position="144"/>
        <end position="156"/>
    </location>
</feature>
<reference evidence="2 4" key="2">
    <citation type="journal article" date="2013" name="Nature">
        <title>Insights into bilaterian evolution from three spiralian genomes.</title>
        <authorList>
            <person name="Simakov O."/>
            <person name="Marletaz F."/>
            <person name="Cho S.J."/>
            <person name="Edsinger-Gonzales E."/>
            <person name="Havlak P."/>
            <person name="Hellsten U."/>
            <person name="Kuo D.H."/>
            <person name="Larsson T."/>
            <person name="Lv J."/>
            <person name="Arendt D."/>
            <person name="Savage R."/>
            <person name="Osoegawa K."/>
            <person name="de Jong P."/>
            <person name="Grimwood J."/>
            <person name="Chapman J.A."/>
            <person name="Shapiro H."/>
            <person name="Aerts A."/>
            <person name="Otillar R.P."/>
            <person name="Terry A.Y."/>
            <person name="Boore J.L."/>
            <person name="Grigoriev I.V."/>
            <person name="Lindberg D.R."/>
            <person name="Seaver E.C."/>
            <person name="Weisblat D.A."/>
            <person name="Putnam N.H."/>
            <person name="Rokhsar D.S."/>
        </authorList>
    </citation>
    <scope>NUCLEOTIDE SEQUENCE</scope>
    <source>
        <strain evidence="2 4">I ESC-2004</strain>
    </source>
</reference>
<sequence>MAQRLAHAVSGKTTLCLQQLKTINLDLLLSSFLLFVHFFYQNVQNEFQEVSHMLQTARLPVDFTEMDNRSPLKEAVNPRPSRLMKPGSLLKPPTQVSHLPKPASASQLPKAPSASQLKRKAEPVEQPAAKKTRVVAPLRKPASNGVTSTAPRSCTQRPGMANRSAASRPTAGAVASRPIASRAPAVRPAVGAAKPRVGGVTRPGVTAKTNAVKRPSDGQVKKLEAENEDLQEQLQRMQRSKEKAETEVEDLEALLRKAKRNLEE</sequence>
<feature type="non-terminal residue" evidence="2">
    <location>
        <position position="264"/>
    </location>
</feature>
<dbReference type="EnsemblMetazoa" id="CapteT193280">
    <property type="protein sequence ID" value="CapteP193280"/>
    <property type="gene ID" value="CapteG193280"/>
</dbReference>
<reference evidence="3" key="3">
    <citation type="submission" date="2015-06" db="UniProtKB">
        <authorList>
            <consortium name="EnsemblMetazoa"/>
        </authorList>
    </citation>
    <scope>IDENTIFICATION</scope>
</reference>
<evidence type="ECO:0000256" key="1">
    <source>
        <dbReference type="SAM" id="MobiDB-lite"/>
    </source>
</evidence>
<reference evidence="4" key="1">
    <citation type="submission" date="2012-12" db="EMBL/GenBank/DDBJ databases">
        <authorList>
            <person name="Hellsten U."/>
            <person name="Grimwood J."/>
            <person name="Chapman J.A."/>
            <person name="Shapiro H."/>
            <person name="Aerts A."/>
            <person name="Otillar R.P."/>
            <person name="Terry A.Y."/>
            <person name="Boore J.L."/>
            <person name="Simakov O."/>
            <person name="Marletaz F."/>
            <person name="Cho S.-J."/>
            <person name="Edsinger-Gonzales E."/>
            <person name="Havlak P."/>
            <person name="Kuo D.-H."/>
            <person name="Larsson T."/>
            <person name="Lv J."/>
            <person name="Arendt D."/>
            <person name="Savage R."/>
            <person name="Osoegawa K."/>
            <person name="de Jong P."/>
            <person name="Lindberg D.R."/>
            <person name="Seaver E.C."/>
            <person name="Weisblat D.A."/>
            <person name="Putnam N.H."/>
            <person name="Grigoriev I.V."/>
            <person name="Rokhsar D.S."/>
        </authorList>
    </citation>
    <scope>NUCLEOTIDE SEQUENCE</scope>
    <source>
        <strain evidence="4">I ESC-2004</strain>
    </source>
</reference>
<gene>
    <name evidence="2" type="ORF">CAPTEDRAFT_193280</name>
</gene>
<dbReference type="Proteomes" id="UP000014760">
    <property type="component" value="Unassembled WGS sequence"/>
</dbReference>
<dbReference type="AlphaFoldDB" id="R7UTZ1"/>
<dbReference type="EMBL" id="KB297742">
    <property type="protein sequence ID" value="ELU09989.1"/>
    <property type="molecule type" value="Genomic_DNA"/>
</dbReference>
<evidence type="ECO:0000313" key="4">
    <source>
        <dbReference type="Proteomes" id="UP000014760"/>
    </source>
</evidence>
<evidence type="ECO:0000313" key="3">
    <source>
        <dbReference type="EnsemblMetazoa" id="CapteP193280"/>
    </source>
</evidence>
<protein>
    <submittedName>
        <fullName evidence="2 3">Uncharacterized protein</fullName>
    </submittedName>
</protein>